<sequence length="315" mass="33504">MSAECPEFAAPVIDLTFSSRYVAEDETRSEIDPESAEETEAALAPLDAFVARMTEQTDAALEANDLAAAACVVAELVHWAQADALSVLGTETVELTIGSRLAALALVAGQVAPAGTPEDLAEVHAWLVRRMEAQMTFWETAPDGAASGNLRAWAGLAGAAVAMVAHDPVMRGWAAWSISYVACTANADGSLPQEMGRGELALHYQLHAVAPLTVAAALLEQQGLSVAARCEDALDRIVSFTLEDVAAGGVASEALSGEPQTVSEGIDDLKDFQLAWVESWLRLRGDRKLEAAISERRPLKYSKLGGDQTRIWRGF</sequence>
<dbReference type="Gene3D" id="1.50.10.100">
    <property type="entry name" value="Chondroitin AC/alginate lyase"/>
    <property type="match status" value="1"/>
</dbReference>
<gene>
    <name evidence="4" type="ORF">H9Q16_19145</name>
</gene>
<protein>
    <submittedName>
        <fullName evidence="4">Alginate lyase family protein</fullName>
    </submittedName>
</protein>
<evidence type="ECO:0000259" key="3">
    <source>
        <dbReference type="Pfam" id="PF05426"/>
    </source>
</evidence>
<comment type="caution">
    <text evidence="4">The sequence shown here is derived from an EMBL/GenBank/DDBJ whole genome shotgun (WGS) entry which is preliminary data.</text>
</comment>
<feature type="domain" description="Alginate lyase" evidence="3">
    <location>
        <begin position="99"/>
        <end position="246"/>
    </location>
</feature>
<evidence type="ECO:0000313" key="4">
    <source>
        <dbReference type="EMBL" id="MBD3666060.1"/>
    </source>
</evidence>
<dbReference type="GO" id="GO:0042597">
    <property type="term" value="C:periplasmic space"/>
    <property type="evidence" value="ECO:0007669"/>
    <property type="project" value="InterPro"/>
</dbReference>
<organism evidence="4 5">
    <name type="scientific">Sulfitobacter aestuariivivens</name>
    <dbReference type="NCBI Taxonomy" id="2766981"/>
    <lineage>
        <taxon>Bacteria</taxon>
        <taxon>Pseudomonadati</taxon>
        <taxon>Pseudomonadota</taxon>
        <taxon>Alphaproteobacteria</taxon>
        <taxon>Rhodobacterales</taxon>
        <taxon>Roseobacteraceae</taxon>
        <taxon>Sulfitobacter</taxon>
    </lineage>
</organism>
<dbReference type="RefSeq" id="WP_191077075.1">
    <property type="nucleotide sequence ID" value="NZ_JACTAG010000003.1"/>
</dbReference>
<keyword evidence="1" id="KW-0732">Signal</keyword>
<dbReference type="InterPro" id="IPR008397">
    <property type="entry name" value="Alginate_lyase_dom"/>
</dbReference>
<accession>A0A927D6D8</accession>
<dbReference type="Pfam" id="PF05426">
    <property type="entry name" value="Alginate_lyase"/>
    <property type="match status" value="1"/>
</dbReference>
<dbReference type="Proteomes" id="UP000635142">
    <property type="component" value="Unassembled WGS sequence"/>
</dbReference>
<dbReference type="InterPro" id="IPR008929">
    <property type="entry name" value="Chondroitin_lyas"/>
</dbReference>
<dbReference type="GO" id="GO:0016829">
    <property type="term" value="F:lyase activity"/>
    <property type="evidence" value="ECO:0007669"/>
    <property type="project" value="UniProtKB-KW"/>
</dbReference>
<proteinExistence type="predicted"/>
<evidence type="ECO:0000256" key="1">
    <source>
        <dbReference type="ARBA" id="ARBA00022729"/>
    </source>
</evidence>
<evidence type="ECO:0000256" key="2">
    <source>
        <dbReference type="ARBA" id="ARBA00023239"/>
    </source>
</evidence>
<keyword evidence="5" id="KW-1185">Reference proteome</keyword>
<dbReference type="AlphaFoldDB" id="A0A927D6D8"/>
<reference evidence="4" key="1">
    <citation type="submission" date="2020-08" db="EMBL/GenBank/DDBJ databases">
        <title>Sulfitobacter aestuariivivens sp. nov., isolated from a tidal flat.</title>
        <authorList>
            <person name="Park S."/>
            <person name="Yoon J.-H."/>
        </authorList>
    </citation>
    <scope>NUCLEOTIDE SEQUENCE</scope>
    <source>
        <strain evidence="4">TSTF-M16</strain>
    </source>
</reference>
<evidence type="ECO:0000313" key="5">
    <source>
        <dbReference type="Proteomes" id="UP000635142"/>
    </source>
</evidence>
<keyword evidence="2 4" id="KW-0456">Lyase</keyword>
<name>A0A927D6D8_9RHOB</name>
<dbReference type="SUPFAM" id="SSF48230">
    <property type="entry name" value="Chondroitin AC/alginate lyase"/>
    <property type="match status" value="1"/>
</dbReference>
<dbReference type="EMBL" id="JACTAG010000003">
    <property type="protein sequence ID" value="MBD3666060.1"/>
    <property type="molecule type" value="Genomic_DNA"/>
</dbReference>